<gene>
    <name evidence="8" type="ORF">BST12_28405</name>
</gene>
<dbReference type="PROSITE" id="PS00012">
    <property type="entry name" value="PHOSPHOPANTETHEINE"/>
    <property type="match status" value="1"/>
</dbReference>
<dbReference type="Pfam" id="PF00668">
    <property type="entry name" value="Condensation"/>
    <property type="match status" value="2"/>
</dbReference>
<evidence type="ECO:0000256" key="1">
    <source>
        <dbReference type="ARBA" id="ARBA00001957"/>
    </source>
</evidence>
<dbReference type="NCBIfam" id="TIGR01733">
    <property type="entry name" value="AA-adenyl-dom"/>
    <property type="match status" value="1"/>
</dbReference>
<dbReference type="Pfam" id="PF00501">
    <property type="entry name" value="AMP-binding"/>
    <property type="match status" value="1"/>
</dbReference>
<accession>A0A1W9Z792</accession>
<dbReference type="GO" id="GO:0008610">
    <property type="term" value="P:lipid biosynthetic process"/>
    <property type="evidence" value="ECO:0007669"/>
    <property type="project" value="UniProtKB-ARBA"/>
</dbReference>
<evidence type="ECO:0000259" key="7">
    <source>
        <dbReference type="PROSITE" id="PS50075"/>
    </source>
</evidence>
<dbReference type="PROSITE" id="PS50075">
    <property type="entry name" value="CARRIER"/>
    <property type="match status" value="1"/>
</dbReference>
<dbReference type="Proteomes" id="UP000192284">
    <property type="component" value="Unassembled WGS sequence"/>
</dbReference>
<dbReference type="Gene3D" id="1.10.1200.10">
    <property type="entry name" value="ACP-like"/>
    <property type="match status" value="1"/>
</dbReference>
<dbReference type="InterPro" id="IPR045851">
    <property type="entry name" value="AMP-bd_C_sf"/>
</dbReference>
<dbReference type="SUPFAM" id="SSF52777">
    <property type="entry name" value="CoA-dependent acyltransferases"/>
    <property type="match status" value="4"/>
</dbReference>
<dbReference type="FunFam" id="1.10.1200.10:FF:000005">
    <property type="entry name" value="Nonribosomal peptide synthetase 1"/>
    <property type="match status" value="1"/>
</dbReference>
<dbReference type="InterPro" id="IPR036736">
    <property type="entry name" value="ACP-like_sf"/>
</dbReference>
<reference evidence="8 9" key="1">
    <citation type="submission" date="2017-02" db="EMBL/GenBank/DDBJ databases">
        <title>The new phylogeny of genus Mycobacterium.</title>
        <authorList>
            <person name="Tortoli E."/>
            <person name="Trovato A."/>
            <person name="Cirillo D.M."/>
        </authorList>
    </citation>
    <scope>NUCLEOTIDE SEQUENCE [LARGE SCALE GENOMIC DNA]</scope>
    <source>
        <strain evidence="8 9">DSM 45057</strain>
    </source>
</reference>
<dbReference type="SUPFAM" id="SSF47336">
    <property type="entry name" value="ACP-like"/>
    <property type="match status" value="1"/>
</dbReference>
<dbReference type="GO" id="GO:0005829">
    <property type="term" value="C:cytosol"/>
    <property type="evidence" value="ECO:0007669"/>
    <property type="project" value="TreeGrafter"/>
</dbReference>
<name>A0A1W9Z792_MYCAN</name>
<dbReference type="SUPFAM" id="SSF56801">
    <property type="entry name" value="Acetyl-CoA synthetase-like"/>
    <property type="match status" value="2"/>
</dbReference>
<comment type="cofactor">
    <cofactor evidence="1">
        <name>pantetheine 4'-phosphate</name>
        <dbReference type="ChEBI" id="CHEBI:47942"/>
    </cofactor>
</comment>
<dbReference type="InterPro" id="IPR006162">
    <property type="entry name" value="Ppantetheine_attach_site"/>
</dbReference>
<dbReference type="Gene3D" id="2.30.38.10">
    <property type="entry name" value="Luciferase, Domain 3"/>
    <property type="match status" value="1"/>
</dbReference>
<proteinExistence type="inferred from homology"/>
<dbReference type="InterPro" id="IPR000873">
    <property type="entry name" value="AMP-dep_synth/lig_dom"/>
</dbReference>
<dbReference type="InterPro" id="IPR025110">
    <property type="entry name" value="AMP-bd_C"/>
</dbReference>
<keyword evidence="4" id="KW-0597">Phosphoprotein</keyword>
<dbReference type="InterPro" id="IPR010060">
    <property type="entry name" value="NRPS_synth"/>
</dbReference>
<dbReference type="Pfam" id="PF00550">
    <property type="entry name" value="PP-binding"/>
    <property type="match status" value="1"/>
</dbReference>
<dbReference type="InterPro" id="IPR010071">
    <property type="entry name" value="AA_adenyl_dom"/>
</dbReference>
<organism evidence="8 9">
    <name type="scientific">Mycobacterium angelicum</name>
    <dbReference type="NCBI Taxonomy" id="470074"/>
    <lineage>
        <taxon>Bacteria</taxon>
        <taxon>Bacillati</taxon>
        <taxon>Actinomycetota</taxon>
        <taxon>Actinomycetes</taxon>
        <taxon>Mycobacteriales</taxon>
        <taxon>Mycobacteriaceae</taxon>
        <taxon>Mycobacterium</taxon>
    </lineage>
</organism>
<evidence type="ECO:0000256" key="6">
    <source>
        <dbReference type="ARBA" id="ARBA00023194"/>
    </source>
</evidence>
<dbReference type="InterPro" id="IPR009081">
    <property type="entry name" value="PP-bd_ACP"/>
</dbReference>
<evidence type="ECO:0000313" key="8">
    <source>
        <dbReference type="EMBL" id="ORA08378.1"/>
    </source>
</evidence>
<dbReference type="InterPro" id="IPR020845">
    <property type="entry name" value="AMP-binding_CS"/>
</dbReference>
<keyword evidence="6" id="KW-0045">Antibiotic biosynthesis</keyword>
<dbReference type="Gene3D" id="3.30.559.10">
    <property type="entry name" value="Chloramphenicol acetyltransferase-like domain"/>
    <property type="match status" value="2"/>
</dbReference>
<dbReference type="GO" id="GO:0044550">
    <property type="term" value="P:secondary metabolite biosynthetic process"/>
    <property type="evidence" value="ECO:0007669"/>
    <property type="project" value="TreeGrafter"/>
</dbReference>
<dbReference type="UniPathway" id="UPA00011"/>
<dbReference type="PANTHER" id="PTHR45527">
    <property type="entry name" value="NONRIBOSOMAL PEPTIDE SYNTHETASE"/>
    <property type="match status" value="1"/>
</dbReference>
<dbReference type="Gene3D" id="3.30.300.30">
    <property type="match status" value="1"/>
</dbReference>
<dbReference type="EMBL" id="MVHE01000137">
    <property type="protein sequence ID" value="ORA08378.1"/>
    <property type="molecule type" value="Genomic_DNA"/>
</dbReference>
<dbReference type="FunFam" id="3.30.300.30:FF:000010">
    <property type="entry name" value="Enterobactin synthetase component F"/>
    <property type="match status" value="1"/>
</dbReference>
<keyword evidence="9" id="KW-1185">Reference proteome</keyword>
<comment type="similarity">
    <text evidence="2">Belongs to the ATP-dependent AMP-binding enzyme family.</text>
</comment>
<dbReference type="GO" id="GO:0031177">
    <property type="term" value="F:phosphopantetheine binding"/>
    <property type="evidence" value="ECO:0007669"/>
    <property type="project" value="TreeGrafter"/>
</dbReference>
<feature type="domain" description="Carrier" evidence="7">
    <location>
        <begin position="127"/>
        <end position="201"/>
    </location>
</feature>
<evidence type="ECO:0000313" key="9">
    <source>
        <dbReference type="Proteomes" id="UP000192284"/>
    </source>
</evidence>
<dbReference type="Gene3D" id="3.30.559.30">
    <property type="entry name" value="Nonribosomal peptide synthetase, condensation domain"/>
    <property type="match status" value="2"/>
</dbReference>
<comment type="caution">
    <text evidence="8">The sequence shown here is derived from an EMBL/GenBank/DDBJ whole genome shotgun (WGS) entry which is preliminary data.</text>
</comment>
<evidence type="ECO:0000256" key="3">
    <source>
        <dbReference type="ARBA" id="ARBA00022450"/>
    </source>
</evidence>
<dbReference type="InterPro" id="IPR023213">
    <property type="entry name" value="CAT-like_dom_sf"/>
</dbReference>
<evidence type="ECO:0000256" key="5">
    <source>
        <dbReference type="ARBA" id="ARBA00022737"/>
    </source>
</evidence>
<evidence type="ECO:0000256" key="4">
    <source>
        <dbReference type="ARBA" id="ARBA00022553"/>
    </source>
</evidence>
<protein>
    <submittedName>
        <fullName evidence="8">Non-ribosomal peptide synthetase</fullName>
    </submittedName>
</protein>
<dbReference type="GO" id="GO:0003824">
    <property type="term" value="F:catalytic activity"/>
    <property type="evidence" value="ECO:0007669"/>
    <property type="project" value="UniProtKB-KW"/>
</dbReference>
<dbReference type="PANTHER" id="PTHR45527:SF14">
    <property type="entry name" value="PLIPASTATIN SYNTHASE SUBUNIT B"/>
    <property type="match status" value="1"/>
</dbReference>
<dbReference type="Gene3D" id="3.40.50.980">
    <property type="match status" value="2"/>
</dbReference>
<dbReference type="NCBIfam" id="TIGR01720">
    <property type="entry name" value="NRPS-para261"/>
    <property type="match status" value="1"/>
</dbReference>
<dbReference type="GO" id="GO:0017000">
    <property type="term" value="P:antibiotic biosynthetic process"/>
    <property type="evidence" value="ECO:0007669"/>
    <property type="project" value="UniProtKB-KW"/>
</dbReference>
<dbReference type="Pfam" id="PF13193">
    <property type="entry name" value="AMP-binding_C"/>
    <property type="match status" value="1"/>
</dbReference>
<dbReference type="InterPro" id="IPR042099">
    <property type="entry name" value="ANL_N_sf"/>
</dbReference>
<feature type="non-terminal residue" evidence="8">
    <location>
        <position position="1500"/>
    </location>
</feature>
<dbReference type="PROSITE" id="PS00455">
    <property type="entry name" value="AMP_BINDING"/>
    <property type="match status" value="1"/>
</dbReference>
<dbReference type="Gene3D" id="3.40.50.12780">
    <property type="entry name" value="N-terminal domain of ligase-like"/>
    <property type="match status" value="1"/>
</dbReference>
<sequence>MYRTGDVVRWGAGGQLEFLGRADEQVKIRGHRVEPAGVSAVLAGVEGVDQAVVIAREDRPGEKRLVGYATGTADPVSVRAQLAAQLPPYMVPAAVVMLAQLPLTLNGKLDTKALPAPEYVSTESYRAPTTLTEEILAGIFAQVLGIDRVGVDDSFFDLGGDSISSMQVVARARAAGVICRPRDIFAERSVAGVARVAVMAGGGDTVIDEGVGEVLPTPIMRWLATVDGSVEQFNQTMVLRAPAGVSHADVVELVQALLDRHAMLRLRAQGETLAVSEPGSVNANDCVQSVAALSDDVLVAARHRLNPAAGVMLSAVWVCSTAELILVIHHLAVDGVSWRILLDDLNLAWGQRRAGQPITLPIAGTSFRSWAAMLGEYALSPVVLDQLPAWQRIQATEPALVAVDPSVDTFVSAAQMSVSLDVDTTRSLLGEVPAAFHAGVHDILLIAFGLAWTEFLSCAGVPIGIDVEGHGRDEDLGPDIDLSATVGWFTSKYPTSLVVNRVDWRQVHNGATALGAVIKDVKEQLRAVPDGLTYGLLRYLNTEVELAGPDPSIGFNYLGRLGVATDSTLPEDMWQIAGEGPAFSDPARAAIPMALAHTVALNAVTVETKVGPQLQANWTWAPAKLDRADIARINQLWFEALSGICAHVHSGGHGLTPSDVALTGLNQQQIDELEQQYQIADILPLTPLQQGLLFHAQRSDESRQDGTDPYLPQISIGLTGGINRERLREAVQTVINRHPNVGARFVIDRFPQPLQIILADPIVGWRYVDLAGKEGQDEHIQQICADERAAVMDLAHESPFRAALIRTAPDQYRLVVTNHHIVLDGWSLPIVLGEILTSYDMHPLPAPAAYRSFVCWLAARDHDRARTVWGRLLSGLTAPTLVGPLGPLDLTSKGIKSFCLPEATTDALTRMAREHNTTVSTVLQAGWACLLNWLTGQHDVVFGMTVAGRPAELAGVESMVGLFINTVPVRATLTATTTTAQLLAQLQENYHDTLEHQHLSLTDVHRITGHDRLFDTLFVYENYPIDAAALLEGHDLTITEMTSRESTHYPLVLQALPGRELGFRVEFATDVFDEARICTLVDRLERVLVAMVGDPQRRLSSVEVVDEAERVQLDVVGNRAALSGAGSRSASIPELFDAAVRRSPEAIAVVCAGRRLTYRELDCAAAYFARELADGGVGPGDVVALLAQRSVAGVVAMLAVLKTGAAYVSIDAAHSDARMEFVLEDAAPVAAVTTADLAGRLAGYELPVVVVDAVGGQCDSGRALPYPAGDDLAYILYTSGTTGVPKGVGIAHRNVTGLFASLPGELLPTEGQAWSQCHSYAFDVSVWEIWGALLHGGCLVVVPDSVVRSPAELHALLVAHRVNVLSQTPSAFYALQSADAAQREVDGRLSLDTVVFGGEALEPQRIAPWLGHHRGSPRLVNMYGITETTVHATFREIAEHDTASSVSPIGVPLANAGMFVLDGWLRRVPVGVAGELYVAGGGLGHGYWGRAGLTASRFVA</sequence>
<keyword evidence="3" id="KW-0596">Phosphopantetheine</keyword>
<keyword evidence="5" id="KW-0677">Repeat</keyword>
<dbReference type="GO" id="GO:0043041">
    <property type="term" value="P:amino acid activation for nonribosomal peptide biosynthetic process"/>
    <property type="evidence" value="ECO:0007669"/>
    <property type="project" value="TreeGrafter"/>
</dbReference>
<dbReference type="InterPro" id="IPR001242">
    <property type="entry name" value="Condensation_dom"/>
</dbReference>
<evidence type="ECO:0000256" key="2">
    <source>
        <dbReference type="ARBA" id="ARBA00006432"/>
    </source>
</evidence>